<gene>
    <name evidence="7" type="ORF">R3P38DRAFT_3292357</name>
</gene>
<keyword evidence="4" id="KW-1133">Transmembrane helix</keyword>
<dbReference type="CDD" id="cd09870">
    <property type="entry name" value="PIN_YEN1"/>
    <property type="match status" value="1"/>
</dbReference>
<dbReference type="InterPro" id="IPR006085">
    <property type="entry name" value="XPG_DNA_repair_N"/>
</dbReference>
<keyword evidence="4" id="KW-0812">Transmembrane</keyword>
<accession>A0AAV9ZJY8</accession>
<evidence type="ECO:0000259" key="5">
    <source>
        <dbReference type="SMART" id="SM00484"/>
    </source>
</evidence>
<name>A0AAV9ZJY8_9AGAR</name>
<evidence type="ECO:0000256" key="1">
    <source>
        <dbReference type="ARBA" id="ARBA00022722"/>
    </source>
</evidence>
<dbReference type="InterPro" id="IPR036279">
    <property type="entry name" value="5-3_exonuclease_C_sf"/>
</dbReference>
<evidence type="ECO:0000256" key="2">
    <source>
        <dbReference type="ARBA" id="ARBA00022801"/>
    </source>
</evidence>
<dbReference type="SMART" id="SM00484">
    <property type="entry name" value="XPGI"/>
    <property type="match status" value="1"/>
</dbReference>
<dbReference type="Pfam" id="PF00867">
    <property type="entry name" value="XPG_I"/>
    <property type="match status" value="1"/>
</dbReference>
<comment type="caution">
    <text evidence="7">The sequence shown here is derived from an EMBL/GenBank/DDBJ whole genome shotgun (WGS) entry which is preliminary data.</text>
</comment>
<dbReference type="Gene3D" id="3.40.50.1010">
    <property type="entry name" value="5'-nuclease"/>
    <property type="match status" value="2"/>
</dbReference>
<evidence type="ECO:0000313" key="8">
    <source>
        <dbReference type="Proteomes" id="UP001362999"/>
    </source>
</evidence>
<dbReference type="AlphaFoldDB" id="A0AAV9ZJY8"/>
<dbReference type="GO" id="GO:0006281">
    <property type="term" value="P:DNA repair"/>
    <property type="evidence" value="ECO:0007669"/>
    <property type="project" value="UniProtKB-ARBA"/>
</dbReference>
<dbReference type="GO" id="GO:0017108">
    <property type="term" value="F:5'-flap endonuclease activity"/>
    <property type="evidence" value="ECO:0007669"/>
    <property type="project" value="TreeGrafter"/>
</dbReference>
<organism evidence="7 8">
    <name type="scientific">Favolaschia claudopus</name>
    <dbReference type="NCBI Taxonomy" id="2862362"/>
    <lineage>
        <taxon>Eukaryota</taxon>
        <taxon>Fungi</taxon>
        <taxon>Dikarya</taxon>
        <taxon>Basidiomycota</taxon>
        <taxon>Agaricomycotina</taxon>
        <taxon>Agaricomycetes</taxon>
        <taxon>Agaricomycetidae</taxon>
        <taxon>Agaricales</taxon>
        <taxon>Marasmiineae</taxon>
        <taxon>Mycenaceae</taxon>
        <taxon>Favolaschia</taxon>
    </lineage>
</organism>
<dbReference type="InterPro" id="IPR006084">
    <property type="entry name" value="XPG/Rad2"/>
</dbReference>
<keyword evidence="8" id="KW-1185">Reference proteome</keyword>
<feature type="domain" description="XPG-I" evidence="5">
    <location>
        <begin position="279"/>
        <end position="337"/>
    </location>
</feature>
<dbReference type="InterPro" id="IPR006086">
    <property type="entry name" value="XPG-I_dom"/>
</dbReference>
<dbReference type="SMART" id="SM00485">
    <property type="entry name" value="XPGN"/>
    <property type="match status" value="1"/>
</dbReference>
<dbReference type="PRINTS" id="PR00853">
    <property type="entry name" value="XPGRADSUPER"/>
</dbReference>
<dbReference type="SUPFAM" id="SSF47807">
    <property type="entry name" value="5' to 3' exonuclease, C-terminal subdomain"/>
    <property type="match status" value="1"/>
</dbReference>
<dbReference type="PANTHER" id="PTHR11081:SF75">
    <property type="entry name" value="ENDONUCLEASE, PUTATIVE (AFU_ORTHOLOGUE AFUA_3G13260)-RELATED"/>
    <property type="match status" value="1"/>
</dbReference>
<feature type="compositionally biased region" description="Basic residues" evidence="3">
    <location>
        <begin position="609"/>
        <end position="626"/>
    </location>
</feature>
<dbReference type="PANTHER" id="PTHR11081">
    <property type="entry name" value="FLAP ENDONUCLEASE FAMILY MEMBER"/>
    <property type="match status" value="1"/>
</dbReference>
<proteinExistence type="predicted"/>
<feature type="region of interest" description="Disordered" evidence="3">
    <location>
        <begin position="609"/>
        <end position="631"/>
    </location>
</feature>
<sequence length="669" mass="73084">MNTSSLTSCREFGMLTSCHILSLKARFADASGASLRHLPFENAPSRMRMRRKICQFSQTIPNFRICPPNSIVLSGGDSAQEPELEAQLAAMEFDTPAAWCDAEDVMDTVRVCDNEDIACMATPSSISSIAFLASLILASNFAKLYVPLSDRSIRDRDAGDLRLCSFPCLSLSPSLSTTMGLSGIWKLLHHAVENHNIIQYTTAECFKNGAQDCHPMIIGIDASIWMYQVTTALNYRNTRRGPNPAMQVIYHRLVALLQIAAVFVFVFDGPERRDIKRGTRAPGEADAELGRLSAEGIIHTVQTTDSDVFLFGAQRVMYTPKKKTDGDNIKIYTLENIFISPSIGLTRGGLLLFALLAGGDYDPGCPGCGAKTAHAIARGSLGDTLLHAASQNPFPTAKFAAFLARWKHDLCQEFLEDPHGLLGRKYKSISQIIADSDFPNADVIFSYVHPVTSYSPHHILPPHHTWSLATPDVQKIAQFCQLRFSWEASTVAAKFSKGLFPGVAFQSLLKPYDLHALLEAHLEMGLSTDADDFPRSSVLRVLKTKTATYHGQSLLLYQVEMSAGAVSLRAKAGLTDTSAFVTPAAMCKWIPAAIIDYALPGLLSRSRLATRRPRSTGKSHTRKPVHKASAVASSSATTLELLSDSTLSDSMFSDSTLSGSEIIDLTWLD</sequence>
<keyword evidence="4" id="KW-0472">Membrane</keyword>
<keyword evidence="1" id="KW-0540">Nuclease</keyword>
<dbReference type="Proteomes" id="UP001362999">
    <property type="component" value="Unassembled WGS sequence"/>
</dbReference>
<evidence type="ECO:0000256" key="3">
    <source>
        <dbReference type="SAM" id="MobiDB-lite"/>
    </source>
</evidence>
<evidence type="ECO:0000259" key="6">
    <source>
        <dbReference type="SMART" id="SM00485"/>
    </source>
</evidence>
<reference evidence="7 8" key="1">
    <citation type="journal article" date="2024" name="J Genomics">
        <title>Draft genome sequencing and assembly of Favolaschia claudopus CIRM-BRFM 2984 isolated from oak limbs.</title>
        <authorList>
            <person name="Navarro D."/>
            <person name="Drula E."/>
            <person name="Chaduli D."/>
            <person name="Cazenave R."/>
            <person name="Ahrendt S."/>
            <person name="Wang J."/>
            <person name="Lipzen A."/>
            <person name="Daum C."/>
            <person name="Barry K."/>
            <person name="Grigoriev I.V."/>
            <person name="Favel A."/>
            <person name="Rosso M.N."/>
            <person name="Martin F."/>
        </authorList>
    </citation>
    <scope>NUCLEOTIDE SEQUENCE [LARGE SCALE GENOMIC DNA]</scope>
    <source>
        <strain evidence="7 8">CIRM-BRFM 2984</strain>
    </source>
</reference>
<dbReference type="InterPro" id="IPR029060">
    <property type="entry name" value="PIN-like_dom_sf"/>
</dbReference>
<dbReference type="Pfam" id="PF00752">
    <property type="entry name" value="XPG_N"/>
    <property type="match status" value="1"/>
</dbReference>
<keyword evidence="2" id="KW-0378">Hydrolase</keyword>
<dbReference type="SUPFAM" id="SSF88723">
    <property type="entry name" value="PIN domain-like"/>
    <property type="match status" value="1"/>
</dbReference>
<dbReference type="EMBL" id="JAWWNJ010000137">
    <property type="protein sequence ID" value="KAK6984536.1"/>
    <property type="molecule type" value="Genomic_DNA"/>
</dbReference>
<feature type="domain" description="XPG N-terminal" evidence="6">
    <location>
        <begin position="179"/>
        <end position="287"/>
    </location>
</feature>
<protein>
    <recommendedName>
        <fullName evidence="9">XPG-I domain-containing protein</fullName>
    </recommendedName>
</protein>
<evidence type="ECO:0008006" key="9">
    <source>
        <dbReference type="Google" id="ProtNLM"/>
    </source>
</evidence>
<evidence type="ECO:0000256" key="4">
    <source>
        <dbReference type="SAM" id="Phobius"/>
    </source>
</evidence>
<feature type="transmembrane region" description="Helical" evidence="4">
    <location>
        <begin position="249"/>
        <end position="267"/>
    </location>
</feature>
<evidence type="ECO:0000313" key="7">
    <source>
        <dbReference type="EMBL" id="KAK6984536.1"/>
    </source>
</evidence>